<sequence>MIVNSVNVAKKFVELLLVGAAGSVGAAAASKEVARRALRWLASPAELRDVHLSTLTKLWAMVIALESTGEAFDSSLELLGAPLPPVRDLVQLVEQVLGHAPQKPLARTALQWLVKQSPVEAVRLWPALLTPNKGSEKVELVDVRQLLELCAAHGLEFPPKLSQLVVRGLSDEVVAALCGSELPEARLAAIQALRERHGGSGSLEPPKELRALCVDNCTVVRSAARDVWLTLGGKQELWQQKKPEDAEEENEEEDA</sequence>
<keyword evidence="2" id="KW-1185">Reference proteome</keyword>
<protein>
    <submittedName>
        <fullName evidence="1">Uncharacterized protein</fullName>
    </submittedName>
</protein>
<evidence type="ECO:0000313" key="2">
    <source>
        <dbReference type="Proteomes" id="UP000654075"/>
    </source>
</evidence>
<comment type="caution">
    <text evidence="1">The sequence shown here is derived from an EMBL/GenBank/DDBJ whole genome shotgun (WGS) entry which is preliminary data.</text>
</comment>
<reference evidence="1" key="1">
    <citation type="submission" date="2021-02" db="EMBL/GenBank/DDBJ databases">
        <authorList>
            <person name="Dougan E. K."/>
            <person name="Rhodes N."/>
            <person name="Thang M."/>
            <person name="Chan C."/>
        </authorList>
    </citation>
    <scope>NUCLEOTIDE SEQUENCE</scope>
</reference>
<dbReference type="OrthoDB" id="423893at2759"/>
<gene>
    <name evidence="1" type="ORF">PGLA1383_LOCUS29746</name>
</gene>
<organism evidence="1 2">
    <name type="scientific">Polarella glacialis</name>
    <name type="common">Dinoflagellate</name>
    <dbReference type="NCBI Taxonomy" id="89957"/>
    <lineage>
        <taxon>Eukaryota</taxon>
        <taxon>Sar</taxon>
        <taxon>Alveolata</taxon>
        <taxon>Dinophyceae</taxon>
        <taxon>Suessiales</taxon>
        <taxon>Suessiaceae</taxon>
        <taxon>Polarella</taxon>
    </lineage>
</organism>
<name>A0A813FJ06_POLGL</name>
<dbReference type="EMBL" id="CAJNNV010025061">
    <property type="protein sequence ID" value="CAE8611946.1"/>
    <property type="molecule type" value="Genomic_DNA"/>
</dbReference>
<dbReference type="Proteomes" id="UP000654075">
    <property type="component" value="Unassembled WGS sequence"/>
</dbReference>
<accession>A0A813FJ06</accession>
<proteinExistence type="predicted"/>
<evidence type="ECO:0000313" key="1">
    <source>
        <dbReference type="EMBL" id="CAE8611946.1"/>
    </source>
</evidence>
<dbReference type="AlphaFoldDB" id="A0A813FJ06"/>